<keyword evidence="2" id="KW-1185">Reference proteome</keyword>
<proteinExistence type="predicted"/>
<reference evidence="1" key="1">
    <citation type="journal article" date="2023" name="G3 (Bethesda)">
        <title>A reference genome for the long-term kleptoplast-retaining sea slug Elysia crispata morphotype clarki.</title>
        <authorList>
            <person name="Eastman K.E."/>
            <person name="Pendleton A.L."/>
            <person name="Shaikh M.A."/>
            <person name="Suttiyut T."/>
            <person name="Ogas R."/>
            <person name="Tomko P."/>
            <person name="Gavelis G."/>
            <person name="Widhalm J.R."/>
            <person name="Wisecaver J.H."/>
        </authorList>
    </citation>
    <scope>NUCLEOTIDE SEQUENCE</scope>
    <source>
        <strain evidence="1">ECLA1</strain>
    </source>
</reference>
<organism evidence="1 2">
    <name type="scientific">Elysia crispata</name>
    <name type="common">lettuce slug</name>
    <dbReference type="NCBI Taxonomy" id="231223"/>
    <lineage>
        <taxon>Eukaryota</taxon>
        <taxon>Metazoa</taxon>
        <taxon>Spiralia</taxon>
        <taxon>Lophotrochozoa</taxon>
        <taxon>Mollusca</taxon>
        <taxon>Gastropoda</taxon>
        <taxon>Heterobranchia</taxon>
        <taxon>Euthyneura</taxon>
        <taxon>Panpulmonata</taxon>
        <taxon>Sacoglossa</taxon>
        <taxon>Placobranchoidea</taxon>
        <taxon>Plakobranchidae</taxon>
        <taxon>Elysia</taxon>
    </lineage>
</organism>
<evidence type="ECO:0000313" key="2">
    <source>
        <dbReference type="Proteomes" id="UP001283361"/>
    </source>
</evidence>
<accession>A0AAE0YUN3</accession>
<name>A0AAE0YUN3_9GAST</name>
<dbReference type="AlphaFoldDB" id="A0AAE0YUN3"/>
<gene>
    <name evidence="1" type="ORF">RRG08_050391</name>
</gene>
<dbReference type="Proteomes" id="UP001283361">
    <property type="component" value="Unassembled WGS sequence"/>
</dbReference>
<comment type="caution">
    <text evidence="1">The sequence shown here is derived from an EMBL/GenBank/DDBJ whole genome shotgun (WGS) entry which is preliminary data.</text>
</comment>
<evidence type="ECO:0000313" key="1">
    <source>
        <dbReference type="EMBL" id="KAK3757509.1"/>
    </source>
</evidence>
<sequence>MPTIIHLSELQSAGGKGKRNHKMNWAFSVRGMRLPLTTSLEIFPSGKLHHHPLDHNATQERVTMREDTHQRTLKVSQYGLARIGFMIVSPYSIQ</sequence>
<protein>
    <submittedName>
        <fullName evidence="1">Uncharacterized protein</fullName>
    </submittedName>
</protein>
<dbReference type="EMBL" id="JAWDGP010005360">
    <property type="protein sequence ID" value="KAK3757509.1"/>
    <property type="molecule type" value="Genomic_DNA"/>
</dbReference>